<dbReference type="InterPro" id="IPR010105">
    <property type="entry name" value="TonB_sidphr_rcpt"/>
</dbReference>
<keyword evidence="4 14" id="KW-1134">Transmembrane beta strand</keyword>
<protein>
    <submittedName>
        <fullName evidence="19">Metal-pseudopaline receptor CntO</fullName>
    </submittedName>
</protein>
<dbReference type="PANTHER" id="PTHR32552">
    <property type="entry name" value="FERRICHROME IRON RECEPTOR-RELATED"/>
    <property type="match status" value="1"/>
</dbReference>
<evidence type="ECO:0000256" key="11">
    <source>
        <dbReference type="ARBA" id="ARBA00023136"/>
    </source>
</evidence>
<keyword evidence="8" id="KW-0408">Iron</keyword>
<keyword evidence="10 15" id="KW-0798">TonB box</keyword>
<dbReference type="SUPFAM" id="SSF56935">
    <property type="entry name" value="Porins"/>
    <property type="match status" value="1"/>
</dbReference>
<evidence type="ECO:0000256" key="4">
    <source>
        <dbReference type="ARBA" id="ARBA00022452"/>
    </source>
</evidence>
<evidence type="ECO:0000256" key="12">
    <source>
        <dbReference type="ARBA" id="ARBA00023170"/>
    </source>
</evidence>
<keyword evidence="20" id="KW-1185">Reference proteome</keyword>
<keyword evidence="5" id="KW-0410">Iron transport</keyword>
<dbReference type="GO" id="GO:0009279">
    <property type="term" value="C:cell outer membrane"/>
    <property type="evidence" value="ECO:0007669"/>
    <property type="project" value="UniProtKB-SubCell"/>
</dbReference>
<proteinExistence type="inferred from homology"/>
<evidence type="ECO:0000259" key="18">
    <source>
        <dbReference type="Pfam" id="PF07715"/>
    </source>
</evidence>
<feature type="domain" description="TonB-dependent receptor-like beta-barrel" evidence="17">
    <location>
        <begin position="275"/>
        <end position="711"/>
    </location>
</feature>
<dbReference type="GO" id="GO:0015344">
    <property type="term" value="F:siderophore uptake transmembrane transporter activity"/>
    <property type="evidence" value="ECO:0007669"/>
    <property type="project" value="TreeGrafter"/>
</dbReference>
<sequence length="744" mass="81550">MRIFVRKFDLFLPVNDNASHFVDSITKNYREMSLKLHPVHRAVLTVFACQPMLAGIVHAQEAGAAAAPQQSLPEVTVRADASQDLGSGYNPSKTVSATKTEAPLRDVPQTVNVVTADVMRDQHATSMQDALKNVPGVSFSTGDGQRDQVSIRGFTAIADQFVDGIRDDALYFRDLSNVDRVEVIKGPAAVLYGRGSSGGLINRVTKKPGIDVTDFALSYGMWADRRAEADVGRVFADGAAAFRVTGAVEKANSYRSQQFLDRKAIAPSLELRIAPETTVLLQADYLEDRRVTDFGIPAYKGRPVDVPASRYYGAANARDADYSQSRVYSGTATINHRFNDNWSIRNATRYYHYSLDRNNTLTSTVNEAAQTFTMNHGNVGREEHGWFNQTDLTQKASILSMQHELLYGVEIGQQNKNQVNNTRPVLGANGQVANFDLFNPVLPTLARLAPGTPATNNLGVFNTLAFYTQDMLTLSEQWKALVGLRYDRFEQETRQNIAGQPNLSRTDNAWSPRAGLVWQPTKAQSYYVSWSKSFQPSGEAFALAANNTQLAPETTNNTEVGAKYDFLDGKASATVSVFRLERTNMKVANATATALIPIGEQRTDGVELSGAAELGGGWRFLAGYAYLDTEVTKSSAAFQGKRATITPKHSGNVWLTKSLGYGFGVGAGLNMVGARYADPANTVTLPGYVTADMMAWYRRGAFEAQLNLYNLFDKSYIVSAHGTNPNLNMPGAPRSVMATIRYRM</sequence>
<reference evidence="19" key="1">
    <citation type="submission" date="2021-03" db="EMBL/GenBank/DDBJ databases">
        <authorList>
            <person name="Peeters C."/>
        </authorList>
    </citation>
    <scope>NUCLEOTIDE SEQUENCE</scope>
    <source>
        <strain evidence="19">LMG 31506</strain>
    </source>
</reference>
<feature type="compositionally biased region" description="Polar residues" evidence="16">
    <location>
        <begin position="89"/>
        <end position="99"/>
    </location>
</feature>
<evidence type="ECO:0000256" key="3">
    <source>
        <dbReference type="ARBA" id="ARBA00022448"/>
    </source>
</evidence>
<dbReference type="Pfam" id="PF00593">
    <property type="entry name" value="TonB_dep_Rec_b-barrel"/>
    <property type="match status" value="1"/>
</dbReference>
<keyword evidence="11 14" id="KW-0472">Membrane</keyword>
<evidence type="ECO:0000256" key="10">
    <source>
        <dbReference type="ARBA" id="ARBA00023077"/>
    </source>
</evidence>
<keyword evidence="12 19" id="KW-0675">Receptor</keyword>
<evidence type="ECO:0000259" key="17">
    <source>
        <dbReference type="Pfam" id="PF00593"/>
    </source>
</evidence>
<evidence type="ECO:0000256" key="1">
    <source>
        <dbReference type="ARBA" id="ARBA00004571"/>
    </source>
</evidence>
<evidence type="ECO:0000256" key="16">
    <source>
        <dbReference type="SAM" id="MobiDB-lite"/>
    </source>
</evidence>
<dbReference type="PROSITE" id="PS52016">
    <property type="entry name" value="TONB_DEPENDENT_REC_3"/>
    <property type="match status" value="1"/>
</dbReference>
<dbReference type="InterPro" id="IPR000531">
    <property type="entry name" value="Beta-barrel_TonB"/>
</dbReference>
<evidence type="ECO:0000256" key="2">
    <source>
        <dbReference type="ARBA" id="ARBA00009810"/>
    </source>
</evidence>
<dbReference type="InterPro" id="IPR012910">
    <property type="entry name" value="Plug_dom"/>
</dbReference>
<evidence type="ECO:0000256" key="14">
    <source>
        <dbReference type="PROSITE-ProRule" id="PRU01360"/>
    </source>
</evidence>
<dbReference type="Gene3D" id="2.40.170.20">
    <property type="entry name" value="TonB-dependent receptor, beta-barrel domain"/>
    <property type="match status" value="1"/>
</dbReference>
<dbReference type="GO" id="GO:0015891">
    <property type="term" value="P:siderophore transport"/>
    <property type="evidence" value="ECO:0007669"/>
    <property type="project" value="InterPro"/>
</dbReference>
<dbReference type="InterPro" id="IPR036942">
    <property type="entry name" value="Beta-barrel_TonB_sf"/>
</dbReference>
<dbReference type="AlphaFoldDB" id="A0A916MTJ7"/>
<comment type="subcellular location">
    <subcellularLocation>
        <location evidence="1 14">Cell outer membrane</location>
        <topology evidence="1 14">Multi-pass membrane protein</topology>
    </subcellularLocation>
</comment>
<comment type="caution">
    <text evidence="19">The sequence shown here is derived from an EMBL/GenBank/DDBJ whole genome shotgun (WGS) entry which is preliminary data.</text>
</comment>
<keyword evidence="13 14" id="KW-0998">Cell outer membrane</keyword>
<evidence type="ECO:0000313" key="19">
    <source>
        <dbReference type="EMBL" id="CAG2130265.1"/>
    </source>
</evidence>
<dbReference type="Proteomes" id="UP000672934">
    <property type="component" value="Unassembled WGS sequence"/>
</dbReference>
<dbReference type="EMBL" id="CAJPUY010000002">
    <property type="protein sequence ID" value="CAG2130265.1"/>
    <property type="molecule type" value="Genomic_DNA"/>
</dbReference>
<organism evidence="19 20">
    <name type="scientific">Cupriavidus yeoncheonensis</name>
    <dbReference type="NCBI Taxonomy" id="1462994"/>
    <lineage>
        <taxon>Bacteria</taxon>
        <taxon>Pseudomonadati</taxon>
        <taxon>Pseudomonadota</taxon>
        <taxon>Betaproteobacteria</taxon>
        <taxon>Burkholderiales</taxon>
        <taxon>Burkholderiaceae</taxon>
        <taxon>Cupriavidus</taxon>
    </lineage>
</organism>
<evidence type="ECO:0000256" key="7">
    <source>
        <dbReference type="ARBA" id="ARBA00022729"/>
    </source>
</evidence>
<evidence type="ECO:0000313" key="20">
    <source>
        <dbReference type="Proteomes" id="UP000672934"/>
    </source>
</evidence>
<keyword evidence="9" id="KW-0406">Ion transport</keyword>
<evidence type="ECO:0000256" key="5">
    <source>
        <dbReference type="ARBA" id="ARBA00022496"/>
    </source>
</evidence>
<keyword evidence="7" id="KW-0732">Signal</keyword>
<keyword evidence="3 14" id="KW-0813">Transport</keyword>
<evidence type="ECO:0000256" key="6">
    <source>
        <dbReference type="ARBA" id="ARBA00022692"/>
    </source>
</evidence>
<evidence type="ECO:0000256" key="15">
    <source>
        <dbReference type="RuleBase" id="RU003357"/>
    </source>
</evidence>
<dbReference type="PANTHER" id="PTHR32552:SF68">
    <property type="entry name" value="FERRICHROME OUTER MEMBRANE TRANSPORTER_PHAGE RECEPTOR"/>
    <property type="match status" value="1"/>
</dbReference>
<dbReference type="FunFam" id="2.170.130.10:FF:000001">
    <property type="entry name" value="Catecholate siderophore TonB-dependent receptor"/>
    <property type="match status" value="1"/>
</dbReference>
<dbReference type="Gene3D" id="2.170.130.10">
    <property type="entry name" value="TonB-dependent receptor, plug domain"/>
    <property type="match status" value="1"/>
</dbReference>
<gene>
    <name evidence="19" type="primary">cntO_1</name>
    <name evidence="19" type="ORF">LMG31506_00781</name>
</gene>
<feature type="domain" description="TonB-dependent receptor plug" evidence="18">
    <location>
        <begin position="104"/>
        <end position="199"/>
    </location>
</feature>
<evidence type="ECO:0000256" key="13">
    <source>
        <dbReference type="ARBA" id="ARBA00023237"/>
    </source>
</evidence>
<name>A0A916MTJ7_9BURK</name>
<evidence type="ECO:0000256" key="8">
    <source>
        <dbReference type="ARBA" id="ARBA00023004"/>
    </source>
</evidence>
<comment type="similarity">
    <text evidence="2 14 15">Belongs to the TonB-dependent receptor family.</text>
</comment>
<accession>A0A916MTJ7</accession>
<dbReference type="Pfam" id="PF07715">
    <property type="entry name" value="Plug"/>
    <property type="match status" value="1"/>
</dbReference>
<feature type="region of interest" description="Disordered" evidence="16">
    <location>
        <begin position="82"/>
        <end position="102"/>
    </location>
</feature>
<dbReference type="CDD" id="cd01347">
    <property type="entry name" value="ligand_gated_channel"/>
    <property type="match status" value="1"/>
</dbReference>
<evidence type="ECO:0000256" key="9">
    <source>
        <dbReference type="ARBA" id="ARBA00023065"/>
    </source>
</evidence>
<dbReference type="InterPro" id="IPR039426">
    <property type="entry name" value="TonB-dep_rcpt-like"/>
</dbReference>
<keyword evidence="6 14" id="KW-0812">Transmembrane</keyword>
<dbReference type="GO" id="GO:0038023">
    <property type="term" value="F:signaling receptor activity"/>
    <property type="evidence" value="ECO:0007669"/>
    <property type="project" value="InterPro"/>
</dbReference>
<dbReference type="InterPro" id="IPR037066">
    <property type="entry name" value="Plug_dom_sf"/>
</dbReference>
<dbReference type="NCBIfam" id="TIGR01783">
    <property type="entry name" value="TonB-siderophor"/>
    <property type="match status" value="1"/>
</dbReference>